<gene>
    <name evidence="1" type="primary">thiL</name>
    <name evidence="1" type="ORF">ERS007657_03636</name>
</gene>
<evidence type="ECO:0000313" key="1">
    <source>
        <dbReference type="EMBL" id="CFS02604.1"/>
    </source>
</evidence>
<dbReference type="Proteomes" id="UP000046680">
    <property type="component" value="Unassembled WGS sequence"/>
</dbReference>
<protein>
    <submittedName>
        <fullName evidence="1">Thiamine-monophosphate kinase</fullName>
        <ecNumber evidence="1">2.7.4.16</ecNumber>
    </submittedName>
</protein>
<keyword evidence="1" id="KW-0808">Transferase</keyword>
<organism evidence="1 2">
    <name type="scientific">Mycobacterium tuberculosis</name>
    <dbReference type="NCBI Taxonomy" id="1773"/>
    <lineage>
        <taxon>Bacteria</taxon>
        <taxon>Bacillati</taxon>
        <taxon>Actinomycetota</taxon>
        <taxon>Actinomycetes</taxon>
        <taxon>Mycobacteriales</taxon>
        <taxon>Mycobacteriaceae</taxon>
        <taxon>Mycobacterium</taxon>
        <taxon>Mycobacterium tuberculosis complex</taxon>
    </lineage>
</organism>
<reference evidence="1 2" key="1">
    <citation type="submission" date="2015-03" db="EMBL/GenBank/DDBJ databases">
        <authorList>
            <consortium name="Pathogen Informatics"/>
        </authorList>
    </citation>
    <scope>NUCLEOTIDE SEQUENCE [LARGE SCALE GENOMIC DNA]</scope>
    <source>
        <strain evidence="1 2">C09601061</strain>
    </source>
</reference>
<dbReference type="EC" id="2.7.4.16" evidence="1"/>
<dbReference type="InterPro" id="IPR036676">
    <property type="entry name" value="PurM-like_C_sf"/>
</dbReference>
<accession>A0A654U555</accession>
<dbReference type="EMBL" id="CGCX01001863">
    <property type="protein sequence ID" value="CFS02604.1"/>
    <property type="molecule type" value="Genomic_DNA"/>
</dbReference>
<proteinExistence type="predicted"/>
<dbReference type="Gene3D" id="3.90.650.10">
    <property type="entry name" value="PurM-like C-terminal domain"/>
    <property type="match status" value="1"/>
</dbReference>
<sequence length="61" mass="6387">MLSGGEDHALVACFVGPVPAGWRTIGRVLDGPARVLVDGEEWTGYAGWQSFGEPDNQGSLG</sequence>
<keyword evidence="1" id="KW-0418">Kinase</keyword>
<evidence type="ECO:0000313" key="2">
    <source>
        <dbReference type="Proteomes" id="UP000046680"/>
    </source>
</evidence>
<dbReference type="AlphaFoldDB" id="A0A654U555"/>
<name>A0A654U555_MYCTX</name>
<dbReference type="GO" id="GO:0009030">
    <property type="term" value="F:thiamine-phosphate kinase activity"/>
    <property type="evidence" value="ECO:0007669"/>
    <property type="project" value="UniProtKB-EC"/>
</dbReference>